<keyword evidence="4" id="KW-0238">DNA-binding</keyword>
<evidence type="ECO:0000256" key="5">
    <source>
        <dbReference type="ARBA" id="ARBA00023163"/>
    </source>
</evidence>
<dbReference type="CDD" id="cd07377">
    <property type="entry name" value="WHTH_GntR"/>
    <property type="match status" value="1"/>
</dbReference>
<evidence type="ECO:0000313" key="8">
    <source>
        <dbReference type="Proteomes" id="UP000026714"/>
    </source>
</evidence>
<feature type="domain" description="HTH gntR-type" evidence="6">
    <location>
        <begin position="10"/>
        <end position="78"/>
    </location>
</feature>
<accession>A0A059KRN3</accession>
<dbReference type="CDD" id="cd00609">
    <property type="entry name" value="AAT_like"/>
    <property type="match status" value="1"/>
</dbReference>
<proteinExistence type="inferred from homology"/>
<evidence type="ECO:0000256" key="3">
    <source>
        <dbReference type="ARBA" id="ARBA00023015"/>
    </source>
</evidence>
<comment type="caution">
    <text evidence="7">The sequence shown here is derived from an EMBL/GenBank/DDBJ whole genome shotgun (WGS) entry which is preliminary data.</text>
</comment>
<dbReference type="AlphaFoldDB" id="A0A059KRN3"/>
<dbReference type="InterPro" id="IPR036390">
    <property type="entry name" value="WH_DNA-bd_sf"/>
</dbReference>
<dbReference type="Proteomes" id="UP000026714">
    <property type="component" value="Unassembled WGS sequence"/>
</dbReference>
<dbReference type="SUPFAM" id="SSF46785">
    <property type="entry name" value="Winged helix' DNA-binding domain"/>
    <property type="match status" value="1"/>
</dbReference>
<evidence type="ECO:0000256" key="2">
    <source>
        <dbReference type="ARBA" id="ARBA00022898"/>
    </source>
</evidence>
<dbReference type="GO" id="GO:0003677">
    <property type="term" value="F:DNA binding"/>
    <property type="evidence" value="ECO:0007669"/>
    <property type="project" value="UniProtKB-KW"/>
</dbReference>
<dbReference type="STRING" id="34103.SAMN05421778_12517"/>
<dbReference type="SMART" id="SM00345">
    <property type="entry name" value="HTH_GNTR"/>
    <property type="match status" value="1"/>
</dbReference>
<dbReference type="InterPro" id="IPR051446">
    <property type="entry name" value="HTH_trans_reg/aminotransferase"/>
</dbReference>
<protein>
    <submittedName>
        <fullName evidence="7">GntR family transcriptional regulator</fullName>
    </submittedName>
</protein>
<dbReference type="Gene3D" id="1.10.10.10">
    <property type="entry name" value="Winged helix-like DNA-binding domain superfamily/Winged helix DNA-binding domain"/>
    <property type="match status" value="1"/>
</dbReference>
<dbReference type="GO" id="GO:0030170">
    <property type="term" value="F:pyridoxal phosphate binding"/>
    <property type="evidence" value="ECO:0007669"/>
    <property type="project" value="InterPro"/>
</dbReference>
<organism evidence="7 8">
    <name type="scientific">Sphaerotilus natans subsp. natans DSM 6575</name>
    <dbReference type="NCBI Taxonomy" id="1286631"/>
    <lineage>
        <taxon>Bacteria</taxon>
        <taxon>Pseudomonadati</taxon>
        <taxon>Pseudomonadota</taxon>
        <taxon>Betaproteobacteria</taxon>
        <taxon>Burkholderiales</taxon>
        <taxon>Sphaerotilaceae</taxon>
        <taxon>Sphaerotilus</taxon>
    </lineage>
</organism>
<dbReference type="PANTHER" id="PTHR46577">
    <property type="entry name" value="HTH-TYPE TRANSCRIPTIONAL REGULATORY PROTEIN GABR"/>
    <property type="match status" value="1"/>
</dbReference>
<dbReference type="InterPro" id="IPR000524">
    <property type="entry name" value="Tscrpt_reg_HTH_GntR"/>
</dbReference>
<dbReference type="InterPro" id="IPR015421">
    <property type="entry name" value="PyrdxlP-dep_Trfase_major"/>
</dbReference>
<dbReference type="Pfam" id="PF00392">
    <property type="entry name" value="GntR"/>
    <property type="match status" value="1"/>
</dbReference>
<dbReference type="GO" id="GO:0003700">
    <property type="term" value="F:DNA-binding transcription factor activity"/>
    <property type="evidence" value="ECO:0007669"/>
    <property type="project" value="InterPro"/>
</dbReference>
<sequence>MFTLQPQSSIPLVTQIVDGLRRLIDDGSLRAGTKVPSIRQFAHAHEVSVFTVVEAYDRLVALGYLVSRPHSGFFVRKRAAVENRESGPPGVPGGGYSFDSAWYLRKIFENRHLSMKAGCGWLPHEWLFEDGVRRSLRALAADSIDLGGYGDPKGFPSLREFIRDAMAEQEIAIAPEQVLLTQGSSQALDLAARRLVRAGDAVLVDDPGYANLLFSLRFAGAKLVGVPRTPHGYDLPTLEKLIVEHRPKVFFTQPRLQSPTGSTAQLAHLHRVLQLAEKHDFLVVENDIYVDLDPEPRPSLASLDQLSRVIYVGSYSKTISPNLRVGYLVAHPDLIEDLAQLKMISGLTSSEFSERLVYGALTEGRWRKHLKALRDRLAEAHQRVAGRLARLGFEIFSEPKAGMFLWARHPQLPDAGALSNQAAESDIMLGPGHLFTATMQPTAWIRFNVAFCGEERLFDFLAERIRAGGRDSGDSGDRPEGELL</sequence>
<dbReference type="InterPro" id="IPR015424">
    <property type="entry name" value="PyrdxlP-dep_Trfase"/>
</dbReference>
<dbReference type="PATRIC" id="fig|1286631.3.peg.623"/>
<dbReference type="EMBL" id="AZRA01000015">
    <property type="protein sequence ID" value="KDB53778.1"/>
    <property type="molecule type" value="Genomic_DNA"/>
</dbReference>
<dbReference type="Gene3D" id="3.40.640.10">
    <property type="entry name" value="Type I PLP-dependent aspartate aminotransferase-like (Major domain)"/>
    <property type="match status" value="1"/>
</dbReference>
<gene>
    <name evidence="7" type="ORF">X805_06320</name>
</gene>
<reference evidence="7 8" key="1">
    <citation type="journal article" date="2014" name="FEMS Microbiol. Ecol.">
        <title>Sphaerotilus natans encrusted with nanoball-shaped Fe(III) oxide minerals formed by nitrate-reducing mixotrophic Fe(II) oxidation.</title>
        <authorList>
            <person name="Park S."/>
            <person name="Kim D.H."/>
            <person name="Lee J.H."/>
            <person name="Hur H.G."/>
        </authorList>
    </citation>
    <scope>NUCLEOTIDE SEQUENCE [LARGE SCALE GENOMIC DNA]</scope>
    <source>
        <strain evidence="7 8">DSM 6575</strain>
    </source>
</reference>
<evidence type="ECO:0000259" key="6">
    <source>
        <dbReference type="PROSITE" id="PS50949"/>
    </source>
</evidence>
<keyword evidence="8" id="KW-1185">Reference proteome</keyword>
<keyword evidence="2" id="KW-0663">Pyridoxal phosphate</keyword>
<name>A0A059KRN3_9BURK</name>
<dbReference type="RefSeq" id="WP_037478132.1">
    <property type="nucleotide sequence ID" value="NZ_AZRA01000015.1"/>
</dbReference>
<dbReference type="SUPFAM" id="SSF53383">
    <property type="entry name" value="PLP-dependent transferases"/>
    <property type="match status" value="1"/>
</dbReference>
<evidence type="ECO:0000256" key="1">
    <source>
        <dbReference type="ARBA" id="ARBA00005384"/>
    </source>
</evidence>
<dbReference type="InterPro" id="IPR036388">
    <property type="entry name" value="WH-like_DNA-bd_sf"/>
</dbReference>
<dbReference type="PANTHER" id="PTHR46577:SF2">
    <property type="entry name" value="TRANSCRIPTIONAL REGULATORY PROTEIN"/>
    <property type="match status" value="1"/>
</dbReference>
<keyword evidence="5" id="KW-0804">Transcription</keyword>
<dbReference type="PROSITE" id="PS50949">
    <property type="entry name" value="HTH_GNTR"/>
    <property type="match status" value="1"/>
</dbReference>
<dbReference type="InterPro" id="IPR004839">
    <property type="entry name" value="Aminotransferase_I/II_large"/>
</dbReference>
<evidence type="ECO:0000256" key="4">
    <source>
        <dbReference type="ARBA" id="ARBA00023125"/>
    </source>
</evidence>
<evidence type="ECO:0000313" key="7">
    <source>
        <dbReference type="EMBL" id="KDB53778.1"/>
    </source>
</evidence>
<keyword evidence="3" id="KW-0805">Transcription regulation</keyword>
<dbReference type="Pfam" id="PF00155">
    <property type="entry name" value="Aminotran_1_2"/>
    <property type="match status" value="1"/>
</dbReference>
<dbReference type="eggNOG" id="COG1167">
    <property type="taxonomic scope" value="Bacteria"/>
</dbReference>
<comment type="similarity">
    <text evidence="1">In the C-terminal section; belongs to the class-I pyridoxal-phosphate-dependent aminotransferase family.</text>
</comment>